<organism evidence="1 2">
    <name type="scientific">Melastoma candidum</name>
    <dbReference type="NCBI Taxonomy" id="119954"/>
    <lineage>
        <taxon>Eukaryota</taxon>
        <taxon>Viridiplantae</taxon>
        <taxon>Streptophyta</taxon>
        <taxon>Embryophyta</taxon>
        <taxon>Tracheophyta</taxon>
        <taxon>Spermatophyta</taxon>
        <taxon>Magnoliopsida</taxon>
        <taxon>eudicotyledons</taxon>
        <taxon>Gunneridae</taxon>
        <taxon>Pentapetalae</taxon>
        <taxon>rosids</taxon>
        <taxon>malvids</taxon>
        <taxon>Myrtales</taxon>
        <taxon>Melastomataceae</taxon>
        <taxon>Melastomatoideae</taxon>
        <taxon>Melastomateae</taxon>
        <taxon>Melastoma</taxon>
    </lineage>
</organism>
<name>A0ACB9M2R5_9MYRT</name>
<protein>
    <submittedName>
        <fullName evidence="1">Uncharacterized protein</fullName>
    </submittedName>
</protein>
<dbReference type="EMBL" id="CM042889">
    <property type="protein sequence ID" value="KAI4318433.1"/>
    <property type="molecule type" value="Genomic_DNA"/>
</dbReference>
<proteinExistence type="predicted"/>
<comment type="caution">
    <text evidence="1">The sequence shown here is derived from an EMBL/GenBank/DDBJ whole genome shotgun (WGS) entry which is preliminary data.</text>
</comment>
<evidence type="ECO:0000313" key="1">
    <source>
        <dbReference type="EMBL" id="KAI4318433.1"/>
    </source>
</evidence>
<reference evidence="2" key="1">
    <citation type="journal article" date="2023" name="Front. Plant Sci.">
        <title>Chromosomal-level genome assembly of Melastoma candidum provides insights into trichome evolution.</title>
        <authorList>
            <person name="Zhong Y."/>
            <person name="Wu W."/>
            <person name="Sun C."/>
            <person name="Zou P."/>
            <person name="Liu Y."/>
            <person name="Dai S."/>
            <person name="Zhou R."/>
        </authorList>
    </citation>
    <scope>NUCLEOTIDE SEQUENCE [LARGE SCALE GENOMIC DNA]</scope>
</reference>
<accession>A0ACB9M2R5</accession>
<gene>
    <name evidence="1" type="ORF">MLD38_032136</name>
</gene>
<keyword evidence="2" id="KW-1185">Reference proteome</keyword>
<dbReference type="Proteomes" id="UP001057402">
    <property type="component" value="Chromosome 10"/>
</dbReference>
<sequence>MVAAVSESVNGGSNHVDGKPSGSPSVQGKSPDANTRKPRAKRVASRYLSPSPSTSASTATTVTSDGTALTSSSSGSSTARRFGSPLPAIKRSQSADRRRPGFNANTGSELSASAKFLVSSAKGSVSTSTRSLSVSFQGESFSLPISKEKAANNVGISRKATPERKRVAVPPAAARDLSDSAKLMDRHRWPGSARQENSGEYASPITRSFDWVDSGVLDDNSCGSGHMGSFLGQIVSEDSQRVSFETRLNMDLGRVESAREVGAARKMESRFLNESCGTLASELAASDTDSVSSGCTSGMQEINPSSISEISRSRSLPRGIAMSARFWQETNSRLRRLQDPGSPSSMSPGSRISLVGKSGQSKRFSSEGSLSAPRSFPSPTRGPTRPASPGKSWASAITSPLRGMLSPSRIRPGTGGSGNAAVNSPSILSFAVDIRRGKVGEDRIDDAHRLRLLYNCYLLWRFVNARADATFMVQTQNVEKTLWGTWITISELRHSVAIKRMKLLLLRRRLTLASILKGQINYLEDWSELEVDHVSSLAGANEALKASTLRLPVIENAVVNMQHLKNVMGSAVDMMQGTASSVCSLSSKAEEMNSLVAELADVISKECFFLDHCKQLLSALTAMRVNDCSLRTQILQLNRPPSTRTSRASHIQ</sequence>
<evidence type="ECO:0000313" key="2">
    <source>
        <dbReference type="Proteomes" id="UP001057402"/>
    </source>
</evidence>